<dbReference type="InterPro" id="IPR007709">
    <property type="entry name" value="N-FG_amidohydro"/>
</dbReference>
<evidence type="ECO:0000313" key="2">
    <source>
        <dbReference type="Proteomes" id="UP000199223"/>
    </source>
</evidence>
<gene>
    <name evidence="1" type="ORF">SAMN04488058_101452</name>
</gene>
<dbReference type="SUPFAM" id="SSF53187">
    <property type="entry name" value="Zn-dependent exopeptidases"/>
    <property type="match status" value="1"/>
</dbReference>
<reference evidence="2" key="1">
    <citation type="submission" date="2016-10" db="EMBL/GenBank/DDBJ databases">
        <authorList>
            <person name="Varghese N."/>
            <person name="Submissions S."/>
        </authorList>
    </citation>
    <scope>NUCLEOTIDE SEQUENCE [LARGE SCALE GENOMIC DNA]</scope>
    <source>
        <strain evidence="2">CGMCC 1.10218</strain>
    </source>
</reference>
<dbReference type="STRING" id="856736.SAMN04488058_101452"/>
<name>A0A1H6SXV3_9DEIO</name>
<keyword evidence="2" id="KW-1185">Reference proteome</keyword>
<keyword evidence="1" id="KW-0378">Hydrolase</keyword>
<evidence type="ECO:0000313" key="1">
    <source>
        <dbReference type="EMBL" id="SEI72738.1"/>
    </source>
</evidence>
<dbReference type="GO" id="GO:0016787">
    <property type="term" value="F:hydrolase activity"/>
    <property type="evidence" value="ECO:0007669"/>
    <property type="project" value="UniProtKB-KW"/>
</dbReference>
<dbReference type="Pfam" id="PF05013">
    <property type="entry name" value="FGase"/>
    <property type="match status" value="1"/>
</dbReference>
<dbReference type="Gene3D" id="3.40.630.40">
    <property type="entry name" value="Zn-dependent exopeptidases"/>
    <property type="match status" value="1"/>
</dbReference>
<dbReference type="Proteomes" id="UP000199223">
    <property type="component" value="Unassembled WGS sequence"/>
</dbReference>
<accession>A0A1H6SXV3</accession>
<dbReference type="EMBL" id="FNZA01000001">
    <property type="protein sequence ID" value="SEI72738.1"/>
    <property type="molecule type" value="Genomic_DNA"/>
</dbReference>
<dbReference type="AlphaFoldDB" id="A0A1H6SXV3"/>
<sequence length="288" mass="31988">MALGEKGAGGREGRHNARMARDELLILAPHPSGQLPADVLIEMLGEDAFDTQKREAFVRHVFFQGDPYTDLIYAVPGARFLQAPWSRFAADLNRDRTDTEDNGVVKVMDFARTPLYPPGHRLTPEAKERRLRRIWDPFDAQVRAELPGTRLMIVGHSMAESGPALGPDQGAPRPALTLMLGTEREPTFPREGWDALRSACERAFAPVLTGRHQRVAVGDPWTTDTLSLHHSAHSGVPAFGLEINVGLYYAEWSVLRDEALRELNACFAEFADRALELVRGLPAPVPQR</sequence>
<protein>
    <submittedName>
        <fullName evidence="1">N-formylglutamate amidohydrolase</fullName>
    </submittedName>
</protein>
<proteinExistence type="predicted"/>
<organism evidence="1 2">
    <name type="scientific">Deinococcus reticulitermitis</name>
    <dbReference type="NCBI Taxonomy" id="856736"/>
    <lineage>
        <taxon>Bacteria</taxon>
        <taxon>Thermotogati</taxon>
        <taxon>Deinococcota</taxon>
        <taxon>Deinococci</taxon>
        <taxon>Deinococcales</taxon>
        <taxon>Deinococcaceae</taxon>
        <taxon>Deinococcus</taxon>
    </lineage>
</organism>